<keyword evidence="2" id="KW-0479">Metal-binding</keyword>
<dbReference type="Proteomes" id="UP000663874">
    <property type="component" value="Unassembled WGS sequence"/>
</dbReference>
<dbReference type="GO" id="GO:0005634">
    <property type="term" value="C:nucleus"/>
    <property type="evidence" value="ECO:0007669"/>
    <property type="project" value="UniProtKB-SubCell"/>
</dbReference>
<evidence type="ECO:0000313" key="10">
    <source>
        <dbReference type="EMBL" id="CAF4145232.1"/>
    </source>
</evidence>
<dbReference type="InterPro" id="IPR008906">
    <property type="entry name" value="HATC_C_dom"/>
</dbReference>
<accession>A0A819XPS6</accession>
<dbReference type="InterPro" id="IPR012337">
    <property type="entry name" value="RNaseH-like_sf"/>
</dbReference>
<dbReference type="EMBL" id="CAJNOO010008990">
    <property type="protein sequence ID" value="CAF1488035.1"/>
    <property type="molecule type" value="Genomic_DNA"/>
</dbReference>
<dbReference type="AlphaFoldDB" id="A0A819XPS6"/>
<dbReference type="PANTHER" id="PTHR46481">
    <property type="entry name" value="ZINC FINGER BED DOMAIN-CONTAINING PROTEIN 4"/>
    <property type="match status" value="1"/>
</dbReference>
<dbReference type="PANTHER" id="PTHR46481:SF10">
    <property type="entry name" value="ZINC FINGER BED DOMAIN-CONTAINING PROTEIN 39"/>
    <property type="match status" value="1"/>
</dbReference>
<evidence type="ECO:0000313" key="11">
    <source>
        <dbReference type="Proteomes" id="UP000663823"/>
    </source>
</evidence>
<gene>
    <name evidence="9" type="ORF">FNK824_LOCUS9767</name>
    <name evidence="10" type="ORF">OTI717_LOCUS35948</name>
    <name evidence="7" type="ORF">RFH988_LOCUS38282</name>
    <name evidence="8" type="ORF">SEV965_LOCUS37940</name>
</gene>
<evidence type="ECO:0000313" key="9">
    <source>
        <dbReference type="EMBL" id="CAF3710204.1"/>
    </source>
</evidence>
<evidence type="ECO:0000256" key="3">
    <source>
        <dbReference type="ARBA" id="ARBA00022771"/>
    </source>
</evidence>
<keyword evidence="5" id="KW-0539">Nucleus</keyword>
<evidence type="ECO:0000256" key="4">
    <source>
        <dbReference type="ARBA" id="ARBA00022833"/>
    </source>
</evidence>
<evidence type="ECO:0000259" key="6">
    <source>
        <dbReference type="Pfam" id="PF05699"/>
    </source>
</evidence>
<evidence type="ECO:0000256" key="1">
    <source>
        <dbReference type="ARBA" id="ARBA00004123"/>
    </source>
</evidence>
<dbReference type="EMBL" id="CAJOBE010001048">
    <property type="protein sequence ID" value="CAF3710204.1"/>
    <property type="molecule type" value="Genomic_DNA"/>
</dbReference>
<evidence type="ECO:0000313" key="7">
    <source>
        <dbReference type="EMBL" id="CAF1488035.1"/>
    </source>
</evidence>
<dbReference type="GO" id="GO:0046983">
    <property type="term" value="F:protein dimerization activity"/>
    <property type="evidence" value="ECO:0007669"/>
    <property type="project" value="InterPro"/>
</dbReference>
<protein>
    <recommendedName>
        <fullName evidence="6">HAT C-terminal dimerisation domain-containing protein</fullName>
    </recommendedName>
</protein>
<comment type="caution">
    <text evidence="10">The sequence shown here is derived from an EMBL/GenBank/DDBJ whole genome shotgun (WGS) entry which is preliminary data.</text>
</comment>
<reference evidence="10" key="1">
    <citation type="submission" date="2021-02" db="EMBL/GenBank/DDBJ databases">
        <authorList>
            <person name="Nowell W R."/>
        </authorList>
    </citation>
    <scope>NUCLEOTIDE SEQUENCE</scope>
</reference>
<evidence type="ECO:0000256" key="5">
    <source>
        <dbReference type="ARBA" id="ARBA00023242"/>
    </source>
</evidence>
<name>A0A819XPS6_9BILA</name>
<dbReference type="EMBL" id="CAJOAX010014540">
    <property type="protein sequence ID" value="CAF4145232.1"/>
    <property type="molecule type" value="Genomic_DNA"/>
</dbReference>
<proteinExistence type="predicted"/>
<keyword evidence="3" id="KW-0863">Zinc-finger</keyword>
<dbReference type="InterPro" id="IPR052035">
    <property type="entry name" value="ZnF_BED_domain_contain"/>
</dbReference>
<keyword evidence="4" id="KW-0862">Zinc</keyword>
<evidence type="ECO:0000313" key="8">
    <source>
        <dbReference type="EMBL" id="CAF1537803.1"/>
    </source>
</evidence>
<evidence type="ECO:0000256" key="2">
    <source>
        <dbReference type="ARBA" id="ARBA00022723"/>
    </source>
</evidence>
<feature type="domain" description="HAT C-terminal dimerisation" evidence="6">
    <location>
        <begin position="216"/>
        <end position="293"/>
    </location>
</feature>
<sequence length="300" mass="34215">MLRSYESNIPGIEIILRRSKLFDLILTPTENEIVRDLVDFLSSFETTTTILPASKSYPTMSLCLLLRIEIESMLHSTGTESSVIEELKYLLSEYLDTRFPITPLNICGFLLDPSQLKIDINRYLTQNKTTKEKLLLDMIKKFKIDHASHANKIQNIHTSSISSSSTTSETSSPRMKRNLSVEYMCESAHYMKKLRDNLIQKHTPLPIISLDPIVAEIDSYMKLDIVCVDVLEFWRSSGDKFYHLKRLAQIILGIPVTSTPSEEVFSTTGLILNAKRTALAPENVGKIQMIHDNYELLKKN</sequence>
<dbReference type="GO" id="GO:0008270">
    <property type="term" value="F:zinc ion binding"/>
    <property type="evidence" value="ECO:0007669"/>
    <property type="project" value="UniProtKB-KW"/>
</dbReference>
<comment type="subcellular location">
    <subcellularLocation>
        <location evidence="1">Nucleus</location>
    </subcellularLocation>
</comment>
<dbReference type="OrthoDB" id="2438421at2759"/>
<dbReference type="Proteomes" id="UP000663882">
    <property type="component" value="Unassembled WGS sequence"/>
</dbReference>
<dbReference type="Pfam" id="PF05699">
    <property type="entry name" value="Dimer_Tnp_hAT"/>
    <property type="match status" value="1"/>
</dbReference>
<dbReference type="Proteomes" id="UP000663823">
    <property type="component" value="Unassembled WGS sequence"/>
</dbReference>
<organism evidence="10 11">
    <name type="scientific">Rotaria sordida</name>
    <dbReference type="NCBI Taxonomy" id="392033"/>
    <lineage>
        <taxon>Eukaryota</taxon>
        <taxon>Metazoa</taxon>
        <taxon>Spiralia</taxon>
        <taxon>Gnathifera</taxon>
        <taxon>Rotifera</taxon>
        <taxon>Eurotatoria</taxon>
        <taxon>Bdelloidea</taxon>
        <taxon>Philodinida</taxon>
        <taxon>Philodinidae</taxon>
        <taxon>Rotaria</taxon>
    </lineage>
</organism>
<dbReference type="EMBL" id="CAJNOU010008447">
    <property type="protein sequence ID" value="CAF1537803.1"/>
    <property type="molecule type" value="Genomic_DNA"/>
</dbReference>
<dbReference type="Proteomes" id="UP000663889">
    <property type="component" value="Unassembled WGS sequence"/>
</dbReference>
<dbReference type="SUPFAM" id="SSF53098">
    <property type="entry name" value="Ribonuclease H-like"/>
    <property type="match status" value="1"/>
</dbReference>